<protein>
    <recommendedName>
        <fullName evidence="11">Xanthine/uracil permease</fullName>
    </recommendedName>
</protein>
<dbReference type="GO" id="GO:0005886">
    <property type="term" value="C:plasma membrane"/>
    <property type="evidence" value="ECO:0007669"/>
    <property type="project" value="TreeGrafter"/>
</dbReference>
<reference evidence="9" key="1">
    <citation type="submission" date="2023-08" db="EMBL/GenBank/DDBJ databases">
        <authorList>
            <person name="Audoor S."/>
            <person name="Bilcke G."/>
        </authorList>
    </citation>
    <scope>NUCLEOTIDE SEQUENCE</scope>
</reference>
<feature type="transmembrane region" description="Helical" evidence="8">
    <location>
        <begin position="428"/>
        <end position="446"/>
    </location>
</feature>
<evidence type="ECO:0000256" key="5">
    <source>
        <dbReference type="ARBA" id="ARBA00022989"/>
    </source>
</evidence>
<dbReference type="GO" id="GO:0015854">
    <property type="term" value="P:guanine transport"/>
    <property type="evidence" value="ECO:0007669"/>
    <property type="project" value="TreeGrafter"/>
</dbReference>
<evidence type="ECO:0000256" key="4">
    <source>
        <dbReference type="ARBA" id="ARBA00022692"/>
    </source>
</evidence>
<dbReference type="PANTHER" id="PTHR43337">
    <property type="entry name" value="XANTHINE/URACIL PERMEASE C887.17-RELATED"/>
    <property type="match status" value="1"/>
</dbReference>
<feature type="transmembrane region" description="Helical" evidence="8">
    <location>
        <begin position="365"/>
        <end position="389"/>
    </location>
</feature>
<dbReference type="GO" id="GO:0005345">
    <property type="term" value="F:purine nucleobase transmembrane transporter activity"/>
    <property type="evidence" value="ECO:0007669"/>
    <property type="project" value="TreeGrafter"/>
</dbReference>
<evidence type="ECO:0000256" key="1">
    <source>
        <dbReference type="ARBA" id="ARBA00004127"/>
    </source>
</evidence>
<dbReference type="Pfam" id="PF00860">
    <property type="entry name" value="Xan_ur_permease"/>
    <property type="match status" value="2"/>
</dbReference>
<dbReference type="InterPro" id="IPR006043">
    <property type="entry name" value="NCS2"/>
</dbReference>
<accession>A0AAD2CCE9</accession>
<feature type="transmembrane region" description="Helical" evidence="8">
    <location>
        <begin position="80"/>
        <end position="98"/>
    </location>
</feature>
<dbReference type="EMBL" id="CAKOGP040000069">
    <property type="protein sequence ID" value="CAJ1929044.1"/>
    <property type="molecule type" value="Genomic_DNA"/>
</dbReference>
<dbReference type="GO" id="GO:0012505">
    <property type="term" value="C:endomembrane system"/>
    <property type="evidence" value="ECO:0007669"/>
    <property type="project" value="UniProtKB-SubCell"/>
</dbReference>
<keyword evidence="5 8" id="KW-1133">Transmembrane helix</keyword>
<evidence type="ECO:0000256" key="8">
    <source>
        <dbReference type="SAM" id="Phobius"/>
    </source>
</evidence>
<comment type="similarity">
    <text evidence="2">Belongs to the nucleobase:cation symporter-2 (NCS2) (TC 2.A.40) family. Azg-like subfamily.</text>
</comment>
<keyword evidence="4 8" id="KW-0812">Transmembrane</keyword>
<dbReference type="InterPro" id="IPR045018">
    <property type="entry name" value="Azg-like"/>
</dbReference>
<feature type="transmembrane region" description="Helical" evidence="8">
    <location>
        <begin position="134"/>
        <end position="156"/>
    </location>
</feature>
<evidence type="ECO:0000256" key="2">
    <source>
        <dbReference type="ARBA" id="ARBA00005697"/>
    </source>
</evidence>
<keyword evidence="10" id="KW-1185">Reference proteome</keyword>
<name>A0AAD2CCE9_9STRA</name>
<dbReference type="GO" id="GO:0015853">
    <property type="term" value="P:adenine transport"/>
    <property type="evidence" value="ECO:0007669"/>
    <property type="project" value="TreeGrafter"/>
</dbReference>
<feature type="transmembrane region" description="Helical" evidence="8">
    <location>
        <begin position="241"/>
        <end position="259"/>
    </location>
</feature>
<dbReference type="AlphaFoldDB" id="A0AAD2CCE9"/>
<keyword evidence="6 8" id="KW-0472">Membrane</keyword>
<feature type="transmembrane region" description="Helical" evidence="8">
    <location>
        <begin position="266"/>
        <end position="282"/>
    </location>
</feature>
<evidence type="ECO:0000313" key="10">
    <source>
        <dbReference type="Proteomes" id="UP001295423"/>
    </source>
</evidence>
<organism evidence="9 10">
    <name type="scientific">Cylindrotheca closterium</name>
    <dbReference type="NCBI Taxonomy" id="2856"/>
    <lineage>
        <taxon>Eukaryota</taxon>
        <taxon>Sar</taxon>
        <taxon>Stramenopiles</taxon>
        <taxon>Ochrophyta</taxon>
        <taxon>Bacillariophyta</taxon>
        <taxon>Bacillariophyceae</taxon>
        <taxon>Bacillariophycidae</taxon>
        <taxon>Bacillariales</taxon>
        <taxon>Bacillariaceae</taxon>
        <taxon>Cylindrotheca</taxon>
    </lineage>
</organism>
<comment type="caution">
    <text evidence="9">The sequence shown here is derived from an EMBL/GenBank/DDBJ whole genome shotgun (WGS) entry which is preliminary data.</text>
</comment>
<evidence type="ECO:0008006" key="11">
    <source>
        <dbReference type="Google" id="ProtNLM"/>
    </source>
</evidence>
<sequence length="553" mass="58265">MGLNDIIQASPIGRFFELEERKTNFSTEFRGAVATFLTMAYILAVNPAILADSGGPCVAADGNIFSPDYLACKDAIKREYITATAISAMIGCFVMGVMANLPVALAPGMGLNAYFTFGVVGFHGTGKIGFEAAVTAVLIEGFIFLILALTGVRYFVAKLIPEPVRHATPAAIGAFLAHLGFQTAEGIGIVVGDVATAVTLGGCAEEDRVSLVALDEACFNNGGFDCIPGGTYTCDNTESSMTSATAWVGILGLLLTGILLSYKSRFAFVVGIGFISIISWFRNTEITYFPDNDAGNARYEYFQQVVSIEKLDKLLVPFSDDLKQVAVALITFLYVDFLDTSGTLLAIVSSMGVVDENGDFPKSRWAFSADAIATIVGSLFGLSPVTSYIESGAGVEAGSKTGLTAVIVGFFFFLSIFFAPIIASIPPWATGGSLIIVGALMSRSLIKIKWHIHSHAISAFITVMLMPLTYSIAYGLIGGMLSFAVLEGTFWILSKVGIAPPSYDEPGDEGEGKSAAGEEDKEEAAEAGAEETAPPAETSGEDAAPNKSEEANA</sequence>
<keyword evidence="3" id="KW-0813">Transport</keyword>
<feature type="region of interest" description="Disordered" evidence="7">
    <location>
        <begin position="501"/>
        <end position="553"/>
    </location>
</feature>
<feature type="transmembrane region" description="Helical" evidence="8">
    <location>
        <begin position="401"/>
        <end position="422"/>
    </location>
</feature>
<evidence type="ECO:0000256" key="3">
    <source>
        <dbReference type="ARBA" id="ARBA00022448"/>
    </source>
</evidence>
<feature type="compositionally biased region" description="Acidic residues" evidence="7">
    <location>
        <begin position="519"/>
        <end position="529"/>
    </location>
</feature>
<dbReference type="PANTHER" id="PTHR43337:SF1">
    <property type="entry name" value="XANTHINE_URACIL PERMEASE C887.17-RELATED"/>
    <property type="match status" value="1"/>
</dbReference>
<feature type="transmembrane region" description="Helical" evidence="8">
    <location>
        <begin position="458"/>
        <end position="486"/>
    </location>
</feature>
<evidence type="ECO:0000256" key="7">
    <source>
        <dbReference type="SAM" id="MobiDB-lite"/>
    </source>
</evidence>
<evidence type="ECO:0000256" key="6">
    <source>
        <dbReference type="ARBA" id="ARBA00023136"/>
    </source>
</evidence>
<evidence type="ECO:0000313" key="9">
    <source>
        <dbReference type="EMBL" id="CAJ1929044.1"/>
    </source>
</evidence>
<gene>
    <name evidence="9" type="ORF">CYCCA115_LOCUS1593</name>
</gene>
<dbReference type="Proteomes" id="UP001295423">
    <property type="component" value="Unassembled WGS sequence"/>
</dbReference>
<proteinExistence type="inferred from homology"/>
<comment type="subcellular location">
    <subcellularLocation>
        <location evidence="1">Endomembrane system</location>
        <topology evidence="1">Multi-pass membrane protein</topology>
    </subcellularLocation>
</comment>